<dbReference type="PROSITE" id="PS00657">
    <property type="entry name" value="FORK_HEAD_1"/>
    <property type="match status" value="1"/>
</dbReference>
<gene>
    <name evidence="10" type="ORF">E4U42_007637</name>
</gene>
<dbReference type="PRINTS" id="PR00053">
    <property type="entry name" value="FORKHEAD"/>
</dbReference>
<dbReference type="GO" id="GO:0000981">
    <property type="term" value="F:DNA-binding transcription factor activity, RNA polymerase II-specific"/>
    <property type="evidence" value="ECO:0007669"/>
    <property type="project" value="TreeGrafter"/>
</dbReference>
<name>A0A8K0NKT1_9HYPO</name>
<evidence type="ECO:0000256" key="1">
    <source>
        <dbReference type="ARBA" id="ARBA00004123"/>
    </source>
</evidence>
<dbReference type="GO" id="GO:0000978">
    <property type="term" value="F:RNA polymerase II cis-regulatory region sequence-specific DNA binding"/>
    <property type="evidence" value="ECO:0007669"/>
    <property type="project" value="TreeGrafter"/>
</dbReference>
<dbReference type="InterPro" id="IPR008984">
    <property type="entry name" value="SMAD_FHA_dom_sf"/>
</dbReference>
<dbReference type="InterPro" id="IPR000253">
    <property type="entry name" value="FHA_dom"/>
</dbReference>
<feature type="compositionally biased region" description="Polar residues" evidence="7">
    <location>
        <begin position="558"/>
        <end position="572"/>
    </location>
</feature>
<comment type="subcellular location">
    <subcellularLocation>
        <location evidence="1 6">Nucleus</location>
    </subcellularLocation>
</comment>
<dbReference type="FunFam" id="1.10.10.10:FF:000030">
    <property type="entry name" value="Forkhead box protein K2"/>
    <property type="match status" value="1"/>
</dbReference>
<dbReference type="InterPro" id="IPR001766">
    <property type="entry name" value="Fork_head_dom"/>
</dbReference>
<dbReference type="InterPro" id="IPR018122">
    <property type="entry name" value="TF_fork_head_CS_1"/>
</dbReference>
<feature type="DNA-binding region" description="Fork-head" evidence="6">
    <location>
        <begin position="333"/>
        <end position="421"/>
    </location>
</feature>
<feature type="domain" description="FHA" evidence="8">
    <location>
        <begin position="128"/>
        <end position="200"/>
    </location>
</feature>
<feature type="region of interest" description="Disordered" evidence="7">
    <location>
        <begin position="255"/>
        <end position="308"/>
    </location>
</feature>
<dbReference type="Pfam" id="PF00250">
    <property type="entry name" value="Forkhead"/>
    <property type="match status" value="1"/>
</dbReference>
<feature type="compositionally biased region" description="Low complexity" evidence="7">
    <location>
        <begin position="259"/>
        <end position="273"/>
    </location>
</feature>
<keyword evidence="5 6" id="KW-0539">Nucleus</keyword>
<evidence type="ECO:0000256" key="7">
    <source>
        <dbReference type="SAM" id="MobiDB-lite"/>
    </source>
</evidence>
<evidence type="ECO:0000259" key="8">
    <source>
        <dbReference type="PROSITE" id="PS50006"/>
    </source>
</evidence>
<comment type="caution">
    <text evidence="10">The sequence shown here is derived from an EMBL/GenBank/DDBJ whole genome shotgun (WGS) entry which is preliminary data.</text>
</comment>
<dbReference type="Pfam" id="PF00498">
    <property type="entry name" value="FHA"/>
    <property type="match status" value="1"/>
</dbReference>
<proteinExistence type="predicted"/>
<feature type="region of interest" description="Disordered" evidence="7">
    <location>
        <begin position="426"/>
        <end position="650"/>
    </location>
</feature>
<keyword evidence="4" id="KW-0804">Transcription</keyword>
<dbReference type="Proteomes" id="UP000811619">
    <property type="component" value="Unassembled WGS sequence"/>
</dbReference>
<evidence type="ECO:0000256" key="5">
    <source>
        <dbReference type="ARBA" id="ARBA00023242"/>
    </source>
</evidence>
<feature type="domain" description="Fork-head" evidence="9">
    <location>
        <begin position="333"/>
        <end position="421"/>
    </location>
</feature>
<evidence type="ECO:0000256" key="3">
    <source>
        <dbReference type="ARBA" id="ARBA00023125"/>
    </source>
</evidence>
<dbReference type="PROSITE" id="PS50006">
    <property type="entry name" value="FHA_DOMAIN"/>
    <property type="match status" value="1"/>
</dbReference>
<dbReference type="OrthoDB" id="5954824at2759"/>
<keyword evidence="3 6" id="KW-0238">DNA-binding</keyword>
<dbReference type="PROSITE" id="PS00658">
    <property type="entry name" value="FORK_HEAD_2"/>
    <property type="match status" value="1"/>
</dbReference>
<dbReference type="InterPro" id="IPR030456">
    <property type="entry name" value="TF_fork_head_CS_2"/>
</dbReference>
<dbReference type="SUPFAM" id="SSF46785">
    <property type="entry name" value="Winged helix' DNA-binding domain"/>
    <property type="match status" value="1"/>
</dbReference>
<feature type="compositionally biased region" description="Low complexity" evidence="7">
    <location>
        <begin position="50"/>
        <end position="61"/>
    </location>
</feature>
<dbReference type="CDD" id="cd00059">
    <property type="entry name" value="FH_FOX"/>
    <property type="match status" value="1"/>
</dbReference>
<keyword evidence="11" id="KW-1185">Reference proteome</keyword>
<dbReference type="SMART" id="SM00339">
    <property type="entry name" value="FH"/>
    <property type="match status" value="1"/>
</dbReference>
<dbReference type="SUPFAM" id="SSF49879">
    <property type="entry name" value="SMAD/FHA domain"/>
    <property type="match status" value="1"/>
</dbReference>
<dbReference type="GO" id="GO:0005634">
    <property type="term" value="C:nucleus"/>
    <property type="evidence" value="ECO:0007669"/>
    <property type="project" value="UniProtKB-SubCell"/>
</dbReference>
<feature type="compositionally biased region" description="Polar residues" evidence="7">
    <location>
        <begin position="513"/>
        <end position="535"/>
    </location>
</feature>
<protein>
    <submittedName>
        <fullName evidence="10">Uncharacterized protein</fullName>
    </submittedName>
</protein>
<evidence type="ECO:0000259" key="9">
    <source>
        <dbReference type="PROSITE" id="PS50039"/>
    </source>
</evidence>
<organism evidence="10 11">
    <name type="scientific">Claviceps africana</name>
    <dbReference type="NCBI Taxonomy" id="83212"/>
    <lineage>
        <taxon>Eukaryota</taxon>
        <taxon>Fungi</taxon>
        <taxon>Dikarya</taxon>
        <taxon>Ascomycota</taxon>
        <taxon>Pezizomycotina</taxon>
        <taxon>Sordariomycetes</taxon>
        <taxon>Hypocreomycetidae</taxon>
        <taxon>Hypocreales</taxon>
        <taxon>Clavicipitaceae</taxon>
        <taxon>Claviceps</taxon>
    </lineage>
</organism>
<accession>A0A8K0NKT1</accession>
<sequence>MPPSSKRNKRVRRDLRKDKDVTDPVDVDNSSPTRPAKRRKRVHASDPADSTTLLSSATSASQAPDAGPHPGTGDDHVVSQVTQQLRGPSVQASKDHANAIHEANRDGVKAYAKIAAQDWTFYITKLAVNIGRAPELVHGDDAHAHAHAQAQDNEAQVHIDLGPSKMVSRDHASICFDSKDEKWILHIKGRNGAKVDGRPLKARALHPLTSGEVIEIGNVEMMFVLPSEISPLNVDPVYLQRCGLGSHVLRSTLSPRQQPVAPGSAPAPDAGPADTKRPGTPPSKPREAREGRGGKEGREGDAAAADSPAVATPAVLIGPHGVDLSLDDNQHIKPQYSYAQMITQAILKAPDGKLNLNGIYTFIMNSYSYYRHQQASGWQNSIRHNLSLNKSFDKVARSTDEPGKGMKWQIVPEARDEMVRNAYKIGRGGHRGSSAPSSPSQLNYITQGPRDMLSRDPASARKRRTSPGPSPPARSSFRASHCTPRPNSDRAAGRNAALTADGSPLPRHRKSSKNAPDSSFSSFNPQSPTLTSSYLQDDAASFITPAPPRIHPKLAPPSTAQRPSQHMPTSSPAPFWKYADISSTPLRPSVAYDISPSKPTGGLPPQSSSPPRASKSPPSSPLKSQKPVVTGLKQASITPEDREEDKGFDLTKGFQSIGAYHAPVGRGLSVANAGHGGS</sequence>
<dbReference type="CDD" id="cd22701">
    <property type="entry name" value="FHA_FKH1-like"/>
    <property type="match status" value="1"/>
</dbReference>
<dbReference type="PROSITE" id="PS50039">
    <property type="entry name" value="FORK_HEAD_3"/>
    <property type="match status" value="1"/>
</dbReference>
<feature type="compositionally biased region" description="Basic and acidic residues" evidence="7">
    <location>
        <begin position="284"/>
        <end position="301"/>
    </location>
</feature>
<dbReference type="AlphaFoldDB" id="A0A8K0NKT1"/>
<evidence type="ECO:0000256" key="6">
    <source>
        <dbReference type="PROSITE-ProRule" id="PRU00089"/>
    </source>
</evidence>
<reference evidence="10" key="1">
    <citation type="journal article" date="2020" name="bioRxiv">
        <title>Whole genome comparisons of ergot fungi reveals the divergence and evolution of species within the genus Claviceps are the result of varying mechanisms driving genome evolution and host range expansion.</title>
        <authorList>
            <person name="Wyka S.A."/>
            <person name="Mondo S.J."/>
            <person name="Liu M."/>
            <person name="Dettman J."/>
            <person name="Nalam V."/>
            <person name="Broders K.D."/>
        </authorList>
    </citation>
    <scope>NUCLEOTIDE SEQUENCE</scope>
    <source>
        <strain evidence="10">CCC 489</strain>
    </source>
</reference>
<dbReference type="InterPro" id="IPR036390">
    <property type="entry name" value="WH_DNA-bd_sf"/>
</dbReference>
<feature type="region of interest" description="Disordered" evidence="7">
    <location>
        <begin position="1"/>
        <end position="76"/>
    </location>
</feature>
<feature type="compositionally biased region" description="Basic residues" evidence="7">
    <location>
        <begin position="1"/>
        <end position="14"/>
    </location>
</feature>
<keyword evidence="2" id="KW-0805">Transcription regulation</keyword>
<dbReference type="Gene3D" id="2.60.200.20">
    <property type="match status" value="1"/>
</dbReference>
<evidence type="ECO:0000256" key="4">
    <source>
        <dbReference type="ARBA" id="ARBA00023163"/>
    </source>
</evidence>
<dbReference type="EMBL" id="SRPY01000089">
    <property type="protein sequence ID" value="KAG5928932.1"/>
    <property type="molecule type" value="Genomic_DNA"/>
</dbReference>
<evidence type="ECO:0000313" key="10">
    <source>
        <dbReference type="EMBL" id="KAG5928932.1"/>
    </source>
</evidence>
<dbReference type="PANTHER" id="PTHR45881:SF1">
    <property type="entry name" value="FORK HEAD PROTEIN HOMOLOG 2"/>
    <property type="match status" value="1"/>
</dbReference>
<dbReference type="PANTHER" id="PTHR45881">
    <property type="entry name" value="CHECKPOINT SUPPRESSOR 1-LIKE, ISOFORM A-RELATED"/>
    <property type="match status" value="1"/>
</dbReference>
<feature type="compositionally biased region" description="Polar residues" evidence="7">
    <location>
        <begin position="434"/>
        <end position="446"/>
    </location>
</feature>
<evidence type="ECO:0000313" key="11">
    <source>
        <dbReference type="Proteomes" id="UP000811619"/>
    </source>
</evidence>
<dbReference type="Gene3D" id="1.10.10.10">
    <property type="entry name" value="Winged helix-like DNA-binding domain superfamily/Winged helix DNA-binding domain"/>
    <property type="match status" value="1"/>
</dbReference>
<feature type="compositionally biased region" description="Low complexity" evidence="7">
    <location>
        <begin position="603"/>
        <end position="627"/>
    </location>
</feature>
<dbReference type="InterPro" id="IPR036388">
    <property type="entry name" value="WH-like_DNA-bd_sf"/>
</dbReference>
<evidence type="ECO:0000256" key="2">
    <source>
        <dbReference type="ARBA" id="ARBA00023015"/>
    </source>
</evidence>